<keyword evidence="3" id="KW-1185">Reference proteome</keyword>
<dbReference type="GeneID" id="19200904"/>
<dbReference type="SUPFAM" id="SSF56112">
    <property type="entry name" value="Protein kinase-like (PK-like)"/>
    <property type="match status" value="1"/>
</dbReference>
<dbReference type="OMA" id="CSEDYTP"/>
<dbReference type="SMART" id="SM00220">
    <property type="entry name" value="S_TKc"/>
    <property type="match status" value="1"/>
</dbReference>
<organism evidence="2 3">
    <name type="scientific">Coniophora puteana (strain RWD-64-598)</name>
    <name type="common">Brown rot fungus</name>
    <dbReference type="NCBI Taxonomy" id="741705"/>
    <lineage>
        <taxon>Eukaryota</taxon>
        <taxon>Fungi</taxon>
        <taxon>Dikarya</taxon>
        <taxon>Basidiomycota</taxon>
        <taxon>Agaricomycotina</taxon>
        <taxon>Agaricomycetes</taxon>
        <taxon>Agaricomycetidae</taxon>
        <taxon>Boletales</taxon>
        <taxon>Coniophorineae</taxon>
        <taxon>Coniophoraceae</taxon>
        <taxon>Coniophora</taxon>
    </lineage>
</organism>
<dbReference type="GO" id="GO:0004672">
    <property type="term" value="F:protein kinase activity"/>
    <property type="evidence" value="ECO:0007669"/>
    <property type="project" value="InterPro"/>
</dbReference>
<proteinExistence type="predicted"/>
<dbReference type="PROSITE" id="PS50011">
    <property type="entry name" value="PROTEIN_KINASE_DOM"/>
    <property type="match status" value="1"/>
</dbReference>
<reference evidence="3" key="1">
    <citation type="journal article" date="2012" name="Science">
        <title>The Paleozoic origin of enzymatic lignin decomposition reconstructed from 31 fungal genomes.</title>
        <authorList>
            <person name="Floudas D."/>
            <person name="Binder M."/>
            <person name="Riley R."/>
            <person name="Barry K."/>
            <person name="Blanchette R.A."/>
            <person name="Henrissat B."/>
            <person name="Martinez A.T."/>
            <person name="Otillar R."/>
            <person name="Spatafora J.W."/>
            <person name="Yadav J.S."/>
            <person name="Aerts A."/>
            <person name="Benoit I."/>
            <person name="Boyd A."/>
            <person name="Carlson A."/>
            <person name="Copeland A."/>
            <person name="Coutinho P.M."/>
            <person name="de Vries R.P."/>
            <person name="Ferreira P."/>
            <person name="Findley K."/>
            <person name="Foster B."/>
            <person name="Gaskell J."/>
            <person name="Glotzer D."/>
            <person name="Gorecki P."/>
            <person name="Heitman J."/>
            <person name="Hesse C."/>
            <person name="Hori C."/>
            <person name="Igarashi K."/>
            <person name="Jurgens J.A."/>
            <person name="Kallen N."/>
            <person name="Kersten P."/>
            <person name="Kohler A."/>
            <person name="Kuees U."/>
            <person name="Kumar T.K.A."/>
            <person name="Kuo A."/>
            <person name="LaButti K."/>
            <person name="Larrondo L.F."/>
            <person name="Lindquist E."/>
            <person name="Ling A."/>
            <person name="Lombard V."/>
            <person name="Lucas S."/>
            <person name="Lundell T."/>
            <person name="Martin R."/>
            <person name="McLaughlin D.J."/>
            <person name="Morgenstern I."/>
            <person name="Morin E."/>
            <person name="Murat C."/>
            <person name="Nagy L.G."/>
            <person name="Nolan M."/>
            <person name="Ohm R.A."/>
            <person name="Patyshakuliyeva A."/>
            <person name="Rokas A."/>
            <person name="Ruiz-Duenas F.J."/>
            <person name="Sabat G."/>
            <person name="Salamov A."/>
            <person name="Samejima M."/>
            <person name="Schmutz J."/>
            <person name="Slot J.C."/>
            <person name="St John F."/>
            <person name="Stenlid J."/>
            <person name="Sun H."/>
            <person name="Sun S."/>
            <person name="Syed K."/>
            <person name="Tsang A."/>
            <person name="Wiebenga A."/>
            <person name="Young D."/>
            <person name="Pisabarro A."/>
            <person name="Eastwood D.C."/>
            <person name="Martin F."/>
            <person name="Cullen D."/>
            <person name="Grigoriev I.V."/>
            <person name="Hibbett D.S."/>
        </authorList>
    </citation>
    <scope>NUCLEOTIDE SEQUENCE [LARGE SCALE GENOMIC DNA]</scope>
    <source>
        <strain evidence="3">RWD-64-598 SS2</strain>
    </source>
</reference>
<dbReference type="InterPro" id="IPR011009">
    <property type="entry name" value="Kinase-like_dom_sf"/>
</dbReference>
<dbReference type="EMBL" id="JH711576">
    <property type="protein sequence ID" value="EIW83440.1"/>
    <property type="molecule type" value="Genomic_DNA"/>
</dbReference>
<dbReference type="InterPro" id="IPR000719">
    <property type="entry name" value="Prot_kinase_dom"/>
</dbReference>
<dbReference type="AlphaFoldDB" id="A0A5M3MWI7"/>
<dbReference type="OrthoDB" id="5987198at2759"/>
<feature type="domain" description="Protein kinase" evidence="1">
    <location>
        <begin position="1"/>
        <end position="385"/>
    </location>
</feature>
<dbReference type="RefSeq" id="XP_007767201.1">
    <property type="nucleotide sequence ID" value="XM_007769011.1"/>
</dbReference>
<evidence type="ECO:0000313" key="2">
    <source>
        <dbReference type="EMBL" id="EIW83440.1"/>
    </source>
</evidence>
<comment type="caution">
    <text evidence="2">The sequence shown here is derived from an EMBL/GenBank/DDBJ whole genome shotgun (WGS) entry which is preliminary data.</text>
</comment>
<gene>
    <name evidence="2" type="ORF">CONPUDRAFT_136453</name>
</gene>
<dbReference type="KEGG" id="cput:CONPUDRAFT_136453"/>
<accession>A0A5M3MWI7</accession>
<sequence>MAGSDSLSELIEVFGEEAVRRSPSQLSKGEAWWAERYQWLKDSGYQLRPRYAPDWKPSWHRTKKSIFNSEDGVPTWHAHLLDAVRTSDGKFVMLKLLKFQSSNPSEAEVGRYEVEIGQKFSSEPLAADPSNRCVPIYDVLYPPNDDNSRILVMPLLRTLDDPQFDTIGEGVDFCDQIFVGLKFMHDNHVAHRDCSMINVMMEATSMFVGDWHPMNQNKTRDFAAYVKYYTRTQRPPRYYYIDFGYSRRYDPSTSDPREKVMIGGDDTVPEHQGNNPPPQNPFRTDIYCVGNVIRECLLNETRGFEFLVPLVAEMMHKDPKQRPSATEVVERFDNLTKGLSSWKLRSRVIYRGEDVFTNTLHGTTHWFRRVRFVLTRTPSIPKRSS</sequence>
<evidence type="ECO:0000259" key="1">
    <source>
        <dbReference type="PROSITE" id="PS50011"/>
    </source>
</evidence>
<dbReference type="GO" id="GO:0005524">
    <property type="term" value="F:ATP binding"/>
    <property type="evidence" value="ECO:0007669"/>
    <property type="project" value="InterPro"/>
</dbReference>
<name>A0A5M3MWI7_CONPW</name>
<evidence type="ECO:0000313" key="3">
    <source>
        <dbReference type="Proteomes" id="UP000053558"/>
    </source>
</evidence>
<dbReference type="Proteomes" id="UP000053558">
    <property type="component" value="Unassembled WGS sequence"/>
</dbReference>
<protein>
    <recommendedName>
        <fullName evidence="1">Protein kinase domain-containing protein</fullName>
    </recommendedName>
</protein>
<dbReference type="Gene3D" id="1.10.510.10">
    <property type="entry name" value="Transferase(Phosphotransferase) domain 1"/>
    <property type="match status" value="1"/>
</dbReference>